<dbReference type="AlphaFoldDB" id="A0A1M8A5X0"/>
<keyword evidence="3" id="KW-1185">Reference proteome</keyword>
<evidence type="ECO:0000256" key="1">
    <source>
        <dbReference type="SAM" id="MobiDB-lite"/>
    </source>
</evidence>
<protein>
    <submittedName>
        <fullName evidence="2">Uncharacterized protein</fullName>
    </submittedName>
</protein>
<feature type="region of interest" description="Disordered" evidence="1">
    <location>
        <begin position="185"/>
        <end position="264"/>
    </location>
</feature>
<evidence type="ECO:0000313" key="2">
    <source>
        <dbReference type="EMBL" id="SHO77862.1"/>
    </source>
</evidence>
<organism evidence="2 3">
    <name type="scientific">Malassezia sympodialis (strain ATCC 42132)</name>
    <name type="common">Atopic eczema-associated yeast</name>
    <dbReference type="NCBI Taxonomy" id="1230383"/>
    <lineage>
        <taxon>Eukaryota</taxon>
        <taxon>Fungi</taxon>
        <taxon>Dikarya</taxon>
        <taxon>Basidiomycota</taxon>
        <taxon>Ustilaginomycotina</taxon>
        <taxon>Malasseziomycetes</taxon>
        <taxon>Malasseziales</taxon>
        <taxon>Malasseziaceae</taxon>
        <taxon>Malassezia</taxon>
    </lineage>
</organism>
<gene>
    <name evidence="2" type="ORF">MSYG_2204</name>
</gene>
<evidence type="ECO:0000313" key="3">
    <source>
        <dbReference type="Proteomes" id="UP000186303"/>
    </source>
</evidence>
<dbReference type="VEuPathDB" id="FungiDB:MSYG_2204"/>
<reference evidence="3" key="1">
    <citation type="journal article" date="2017" name="Nucleic Acids Res.">
        <title>Proteogenomics produces comprehensive and highly accurate protein-coding gene annotation in a complete genome assembly of Malassezia sympodialis.</title>
        <authorList>
            <person name="Zhu Y."/>
            <person name="Engstroem P.G."/>
            <person name="Tellgren-Roth C."/>
            <person name="Baudo C.D."/>
            <person name="Kennell J.C."/>
            <person name="Sun S."/>
            <person name="Billmyre R.B."/>
            <person name="Schroeder M.S."/>
            <person name="Andersson A."/>
            <person name="Holm T."/>
            <person name="Sigurgeirsson B."/>
            <person name="Wu G."/>
            <person name="Sankaranarayanan S.R."/>
            <person name="Siddharthan R."/>
            <person name="Sanyal K."/>
            <person name="Lundeberg J."/>
            <person name="Nystedt B."/>
            <person name="Boekhout T."/>
            <person name="Dawson T.L. Jr."/>
            <person name="Heitman J."/>
            <person name="Scheynius A."/>
            <person name="Lehtioe J."/>
        </authorList>
    </citation>
    <scope>NUCLEOTIDE SEQUENCE [LARGE SCALE GENOMIC DNA]</scope>
    <source>
        <strain evidence="3">ATCC 42132</strain>
    </source>
</reference>
<dbReference type="Proteomes" id="UP000186303">
    <property type="component" value="Chromosome 3"/>
</dbReference>
<feature type="compositionally biased region" description="Low complexity" evidence="1">
    <location>
        <begin position="221"/>
        <end position="246"/>
    </location>
</feature>
<sequence>MSHSVAQGGNSRAVPDLRIDAARTEALADAVPASLAQVLREIGWLLVRRAQLAKEGRPVCECLPLLQPLAKACRTYAETMEQLRDQLMVADAVLEHLLDGTEPAPGAADAAAAPIAPLDLYSVMSTLPAMGWDSAAAEGAAPGAQPASAAPAPDVPMASIDAALAQAMPVTAAPRAGTSASDAIAIDSDSDSDSDPVQASVQTAAPGMSGPDRQPGAPPGDDLVSALLSAPLPAAGAADAPGSSAPETQAAPPEKASATDARGEASALDFSWLDLESLGGAGDMLGLGSDGLPEAGGLAGLDLGTLQDLT</sequence>
<name>A0A1M8A5X0_MALS4</name>
<accession>A0A1M8A5X0</accession>
<proteinExistence type="predicted"/>
<dbReference type="EMBL" id="LT671823">
    <property type="protein sequence ID" value="SHO77862.1"/>
    <property type="molecule type" value="Genomic_DNA"/>
</dbReference>
<dbReference type="OrthoDB" id="3364692at2759"/>